<feature type="domain" description="Acyl-CoA dehydrogenase/oxidase N-terminal" evidence="19">
    <location>
        <begin position="61"/>
        <end position="112"/>
    </location>
</feature>
<proteinExistence type="inferred from homology"/>
<evidence type="ECO:0000256" key="11">
    <source>
        <dbReference type="ARBA" id="ARBA00037899"/>
    </source>
</evidence>
<keyword evidence="9 16" id="KW-0560">Oxidoreductase</keyword>
<evidence type="ECO:0000256" key="10">
    <source>
        <dbReference type="ARBA" id="ARBA00023128"/>
    </source>
</evidence>
<comment type="similarity">
    <text evidence="3 16">Belongs to the acyl-CoA dehydrogenase family.</text>
</comment>
<dbReference type="CTD" id="2639"/>
<dbReference type="GO" id="GO:0004361">
    <property type="term" value="F:glutaryl-CoA dehydrogenase activity"/>
    <property type="evidence" value="ECO:0007669"/>
    <property type="project" value="UniProtKB-EC"/>
</dbReference>
<dbReference type="Gene3D" id="1.10.540.10">
    <property type="entry name" value="Acyl-CoA dehydrogenase/oxidase, N-terminal domain"/>
    <property type="match status" value="1"/>
</dbReference>
<evidence type="ECO:0000256" key="15">
    <source>
        <dbReference type="ARBA" id="ARBA00049493"/>
    </source>
</evidence>
<dbReference type="PANTHER" id="PTHR42807:SF1">
    <property type="entry name" value="GLUTARYL-COA DEHYDROGENASE, MITOCHONDRIAL"/>
    <property type="match status" value="1"/>
</dbReference>
<evidence type="ECO:0000256" key="4">
    <source>
        <dbReference type="ARBA" id="ARBA00011881"/>
    </source>
</evidence>
<dbReference type="SUPFAM" id="SSF47203">
    <property type="entry name" value="Acyl-CoA dehydrogenase C-terminal domain-like"/>
    <property type="match status" value="1"/>
</dbReference>
<dbReference type="GO" id="GO:0000062">
    <property type="term" value="F:fatty-acyl-CoA binding"/>
    <property type="evidence" value="ECO:0007669"/>
    <property type="project" value="TreeGrafter"/>
</dbReference>
<dbReference type="InterPro" id="IPR009075">
    <property type="entry name" value="AcylCo_DH/oxidase_C"/>
</dbReference>
<evidence type="ECO:0000256" key="6">
    <source>
        <dbReference type="ARBA" id="ARBA00022827"/>
    </source>
</evidence>
<dbReference type="FunFam" id="1.20.140.10:FF:000006">
    <property type="entry name" value="Glutaryl-CoA dehydrogenase, mitochondrial"/>
    <property type="match status" value="1"/>
</dbReference>
<organism evidence="20 21">
    <name type="scientific">Camelus ferus</name>
    <name type="common">Wild bactrian camel</name>
    <name type="synonym">Camelus bactrianus ferus</name>
    <dbReference type="NCBI Taxonomy" id="419612"/>
    <lineage>
        <taxon>Eukaryota</taxon>
        <taxon>Metazoa</taxon>
        <taxon>Chordata</taxon>
        <taxon>Craniata</taxon>
        <taxon>Vertebrata</taxon>
        <taxon>Euteleostomi</taxon>
        <taxon>Mammalia</taxon>
        <taxon>Eutheria</taxon>
        <taxon>Laurasiatheria</taxon>
        <taxon>Artiodactyla</taxon>
        <taxon>Tylopoda</taxon>
        <taxon>Camelidae</taxon>
        <taxon>Camelus</taxon>
    </lineage>
</organism>
<dbReference type="InterPro" id="IPR046373">
    <property type="entry name" value="Acyl-CoA_Oxase/DH_mid-dom_sf"/>
</dbReference>
<dbReference type="GeneID" id="102515298"/>
<evidence type="ECO:0000256" key="9">
    <source>
        <dbReference type="ARBA" id="ARBA00023002"/>
    </source>
</evidence>
<dbReference type="GO" id="GO:0050660">
    <property type="term" value="F:flavin adenine dinucleotide binding"/>
    <property type="evidence" value="ECO:0007669"/>
    <property type="project" value="InterPro"/>
</dbReference>
<sequence length="381" mass="42116">MALRGVYARLLSRGPDLRVLRSWSSAAAQTEKGGKTQSQTAKSLRPEFDWRDPLLLEEQLTADEILIRDSFRTYCQERLMPRILLANRNEVFHREVISEMGELGVLGSTIKAKGELLGCFGLTEPNHGSDPGSMETRARHNPSSRSYTLNGTKTWITNSPVADLFVVWARCEDGCIRGFLLEKGMRGLSAPKIEGKFSLRASATGMVIMDDVEVPEENVLPKASGLSGPFGCLNNARYGITWGVLGAAEFCLHTARQYTLDRIQFGVPLAKNQLIQKKLADMLTEITLGLQACLRLGRLKDQDKATPEMVSLLKRNNCGKALDIARQARDMLGGNGISDEYHVIRHVMNLESVNTYEGTHDIHALILGRAITGIQAFMASK</sequence>
<dbReference type="PANTHER" id="PTHR42807">
    <property type="entry name" value="GLUTARYL-COA DEHYDROGENASE, MITOCHONDRIAL"/>
    <property type="match status" value="1"/>
</dbReference>
<evidence type="ECO:0000313" key="21">
    <source>
        <dbReference type="RefSeq" id="XP_032321399.1"/>
    </source>
</evidence>
<evidence type="ECO:0000256" key="5">
    <source>
        <dbReference type="ARBA" id="ARBA00022630"/>
    </source>
</evidence>
<dbReference type="Pfam" id="PF00441">
    <property type="entry name" value="Acyl-CoA_dh_1"/>
    <property type="match status" value="1"/>
</dbReference>
<dbReference type="Pfam" id="PF02770">
    <property type="entry name" value="Acyl-CoA_dh_M"/>
    <property type="match status" value="1"/>
</dbReference>
<comment type="catalytic activity">
    <reaction evidence="15">
        <text>glutaryl-CoA + oxidized [electron-transfer flavoprotein] + 2 H(+) = (2E)-butenoyl-CoA + reduced [electron-transfer flavoprotein] + CO2</text>
        <dbReference type="Rhea" id="RHEA:13389"/>
        <dbReference type="Rhea" id="RHEA-COMP:10685"/>
        <dbReference type="Rhea" id="RHEA-COMP:10686"/>
        <dbReference type="ChEBI" id="CHEBI:15378"/>
        <dbReference type="ChEBI" id="CHEBI:16526"/>
        <dbReference type="ChEBI" id="CHEBI:57332"/>
        <dbReference type="ChEBI" id="CHEBI:57378"/>
        <dbReference type="ChEBI" id="CHEBI:57692"/>
        <dbReference type="ChEBI" id="CHEBI:58307"/>
        <dbReference type="EC" id="1.3.8.6"/>
    </reaction>
</comment>
<dbReference type="SUPFAM" id="SSF56645">
    <property type="entry name" value="Acyl-CoA dehydrogenase NM domain-like"/>
    <property type="match status" value="1"/>
</dbReference>
<dbReference type="InterPro" id="IPR052033">
    <property type="entry name" value="Glutaryl-CoA_DH_mitochondrial"/>
</dbReference>
<evidence type="ECO:0000256" key="7">
    <source>
        <dbReference type="ARBA" id="ARBA00022946"/>
    </source>
</evidence>
<accession>A0A8B8RVS2</accession>
<comment type="subcellular location">
    <subcellularLocation>
        <location evidence="2">Mitochondrion matrix</location>
    </subcellularLocation>
</comment>
<dbReference type="InterPro" id="IPR037069">
    <property type="entry name" value="AcylCoA_DH/ox_N_sf"/>
</dbReference>
<comment type="pathway">
    <text evidence="12">Amino-acid metabolism; tryptophan metabolism.</text>
</comment>
<dbReference type="GO" id="GO:0033539">
    <property type="term" value="P:fatty acid beta-oxidation using acyl-CoA dehydrogenase"/>
    <property type="evidence" value="ECO:0007669"/>
    <property type="project" value="TreeGrafter"/>
</dbReference>
<dbReference type="GO" id="GO:0005743">
    <property type="term" value="C:mitochondrial inner membrane"/>
    <property type="evidence" value="ECO:0007669"/>
    <property type="project" value="TreeGrafter"/>
</dbReference>
<keyword evidence="6 16" id="KW-0274">FAD</keyword>
<evidence type="ECO:0000256" key="2">
    <source>
        <dbReference type="ARBA" id="ARBA00004305"/>
    </source>
</evidence>
<evidence type="ECO:0000256" key="1">
    <source>
        <dbReference type="ARBA" id="ARBA00001974"/>
    </source>
</evidence>
<dbReference type="GO" id="GO:0046949">
    <property type="term" value="P:fatty-acyl-CoA biosynthetic process"/>
    <property type="evidence" value="ECO:0007669"/>
    <property type="project" value="TreeGrafter"/>
</dbReference>
<dbReference type="RefSeq" id="XP_032321399.1">
    <property type="nucleotide sequence ID" value="XM_032465508.1"/>
</dbReference>
<dbReference type="AlphaFoldDB" id="A0A8B8RVS2"/>
<reference evidence="21" key="1">
    <citation type="submission" date="2025-08" db="UniProtKB">
        <authorList>
            <consortium name="RefSeq"/>
        </authorList>
    </citation>
    <scope>IDENTIFICATION</scope>
    <source>
        <tissue evidence="21">Ear skin</tissue>
    </source>
</reference>
<feature type="domain" description="Acyl-CoA oxidase/dehydrogenase middle" evidence="18">
    <location>
        <begin position="119"/>
        <end position="212"/>
    </location>
</feature>
<keyword evidence="20" id="KW-1185">Reference proteome</keyword>
<feature type="domain" description="Acyl-CoA dehydrogenase/oxidase C-terminal" evidence="17">
    <location>
        <begin position="231"/>
        <end position="371"/>
    </location>
</feature>
<keyword evidence="10" id="KW-0496">Mitochondrion</keyword>
<evidence type="ECO:0000256" key="14">
    <source>
        <dbReference type="ARBA" id="ARBA00039507"/>
    </source>
</evidence>
<evidence type="ECO:0000256" key="16">
    <source>
        <dbReference type="RuleBase" id="RU362125"/>
    </source>
</evidence>
<evidence type="ECO:0000256" key="12">
    <source>
        <dbReference type="ARBA" id="ARBA00037927"/>
    </source>
</evidence>
<dbReference type="Gene3D" id="2.40.110.10">
    <property type="entry name" value="Butyryl-CoA Dehydrogenase, subunit A, domain 2"/>
    <property type="match status" value="1"/>
</dbReference>
<evidence type="ECO:0000259" key="19">
    <source>
        <dbReference type="Pfam" id="PF02771"/>
    </source>
</evidence>
<comment type="subunit">
    <text evidence="4">Homotetramer.</text>
</comment>
<dbReference type="Gene3D" id="1.20.140.10">
    <property type="entry name" value="Butyryl-CoA Dehydrogenase, subunit A, domain 3"/>
    <property type="match status" value="1"/>
</dbReference>
<dbReference type="Pfam" id="PF02771">
    <property type="entry name" value="Acyl-CoA_dh_N"/>
    <property type="match status" value="1"/>
</dbReference>
<dbReference type="InterPro" id="IPR009100">
    <property type="entry name" value="AcylCoA_DH/oxidase_NM_dom_sf"/>
</dbReference>
<comment type="cofactor">
    <cofactor evidence="1 16">
        <name>FAD</name>
        <dbReference type="ChEBI" id="CHEBI:57692"/>
    </cofactor>
</comment>
<comment type="pathway">
    <text evidence="11">Amino-acid metabolism; lysine degradation.</text>
</comment>
<keyword evidence="5 16" id="KW-0285">Flavoprotein</keyword>
<gene>
    <name evidence="21" type="primary">GCDH</name>
</gene>
<dbReference type="InterPro" id="IPR013786">
    <property type="entry name" value="AcylCoA_DH/ox_N"/>
</dbReference>
<dbReference type="InterPro" id="IPR006089">
    <property type="entry name" value="Acyl-CoA_DH_CS"/>
</dbReference>
<dbReference type="Proteomes" id="UP000694856">
    <property type="component" value="Chromosome 22"/>
</dbReference>
<evidence type="ECO:0000256" key="13">
    <source>
        <dbReference type="ARBA" id="ARBA00039033"/>
    </source>
</evidence>
<dbReference type="InterPro" id="IPR006091">
    <property type="entry name" value="Acyl-CoA_Oxase/DH_mid-dom"/>
</dbReference>
<evidence type="ECO:0000313" key="20">
    <source>
        <dbReference type="Proteomes" id="UP000694856"/>
    </source>
</evidence>
<dbReference type="GO" id="GO:0005759">
    <property type="term" value="C:mitochondrial matrix"/>
    <property type="evidence" value="ECO:0007669"/>
    <property type="project" value="UniProtKB-SubCell"/>
</dbReference>
<protein>
    <recommendedName>
        <fullName evidence="14">Glutaryl-CoA dehydrogenase, mitochondrial</fullName>
        <ecNumber evidence="13">1.3.8.6</ecNumber>
    </recommendedName>
</protein>
<dbReference type="PROSITE" id="PS00073">
    <property type="entry name" value="ACYL_COA_DH_2"/>
    <property type="match status" value="1"/>
</dbReference>
<keyword evidence="8" id="KW-0007">Acetylation</keyword>
<name>A0A8B8RVS2_CAMFR</name>
<keyword evidence="7" id="KW-0809">Transit peptide</keyword>
<dbReference type="EC" id="1.3.8.6" evidence="13"/>
<dbReference type="FunFam" id="2.40.110.10:FF:000008">
    <property type="entry name" value="Glutaryl-CoA dehydrogenase, mitochondrial"/>
    <property type="match status" value="1"/>
</dbReference>
<evidence type="ECO:0000259" key="18">
    <source>
        <dbReference type="Pfam" id="PF02770"/>
    </source>
</evidence>
<evidence type="ECO:0000256" key="8">
    <source>
        <dbReference type="ARBA" id="ARBA00022990"/>
    </source>
</evidence>
<evidence type="ECO:0000256" key="3">
    <source>
        <dbReference type="ARBA" id="ARBA00009347"/>
    </source>
</evidence>
<dbReference type="InterPro" id="IPR036250">
    <property type="entry name" value="AcylCo_DH-like_C"/>
</dbReference>
<evidence type="ECO:0000259" key="17">
    <source>
        <dbReference type="Pfam" id="PF00441"/>
    </source>
</evidence>